<dbReference type="AlphaFoldDB" id="A0A267FA37"/>
<sequence length="258" mass="27920">PDSSNGSQSPSFLLLSPFSSPQPTDSSVTKSNRKLSQSAMAEIEKLLICAAVFLLQANLASTDCYNGTHFNVRPGFPTKMPKCTPTTAGNCYEILHKFTESLRLFMGCDKCPDAIKSVKYDFGAKKLTISDCSETSGSGLSNTKWGNKIKSYVLQSEVCSFEDATGSKGTILCKPKENCMAAVMSTTPKKRFRGCASNCKEFKLSDCRECKEKSCDHPAFDSAGNYIKKSGAMQRAAKTQMALGVLFAAAVRCVVARI</sequence>
<reference evidence="2 3" key="1">
    <citation type="submission" date="2017-06" db="EMBL/GenBank/DDBJ databases">
        <title>A platform for efficient transgenesis in Macrostomum lignano, a flatworm model organism for stem cell research.</title>
        <authorList>
            <person name="Berezikov E."/>
        </authorList>
    </citation>
    <scope>NUCLEOTIDE SEQUENCE [LARGE SCALE GENOMIC DNA]</scope>
    <source>
        <strain evidence="2">DV1</strain>
        <tissue evidence="2">Whole organism</tissue>
    </source>
</reference>
<feature type="compositionally biased region" description="Low complexity" evidence="1">
    <location>
        <begin position="7"/>
        <end position="23"/>
    </location>
</feature>
<gene>
    <name evidence="2" type="ORF">BOX15_Mlig016104g1</name>
</gene>
<evidence type="ECO:0000256" key="1">
    <source>
        <dbReference type="SAM" id="MobiDB-lite"/>
    </source>
</evidence>
<evidence type="ECO:0000313" key="3">
    <source>
        <dbReference type="Proteomes" id="UP000215902"/>
    </source>
</evidence>
<accession>A0A267FA37</accession>
<protein>
    <submittedName>
        <fullName evidence="2">Uncharacterized protein</fullName>
    </submittedName>
</protein>
<evidence type="ECO:0000313" key="2">
    <source>
        <dbReference type="EMBL" id="PAA70661.1"/>
    </source>
</evidence>
<feature type="non-terminal residue" evidence="2">
    <location>
        <position position="1"/>
    </location>
</feature>
<organism evidence="2 3">
    <name type="scientific">Macrostomum lignano</name>
    <dbReference type="NCBI Taxonomy" id="282301"/>
    <lineage>
        <taxon>Eukaryota</taxon>
        <taxon>Metazoa</taxon>
        <taxon>Spiralia</taxon>
        <taxon>Lophotrochozoa</taxon>
        <taxon>Platyhelminthes</taxon>
        <taxon>Rhabditophora</taxon>
        <taxon>Macrostomorpha</taxon>
        <taxon>Macrostomida</taxon>
        <taxon>Macrostomidae</taxon>
        <taxon>Macrostomum</taxon>
    </lineage>
</organism>
<comment type="caution">
    <text evidence="2">The sequence shown here is derived from an EMBL/GenBank/DDBJ whole genome shotgun (WGS) entry which is preliminary data.</text>
</comment>
<dbReference type="EMBL" id="NIVC01001215">
    <property type="protein sequence ID" value="PAA70661.1"/>
    <property type="molecule type" value="Genomic_DNA"/>
</dbReference>
<dbReference type="Proteomes" id="UP000215902">
    <property type="component" value="Unassembled WGS sequence"/>
</dbReference>
<name>A0A267FA37_9PLAT</name>
<proteinExistence type="predicted"/>
<keyword evidence="3" id="KW-1185">Reference proteome</keyword>
<feature type="region of interest" description="Disordered" evidence="1">
    <location>
        <begin position="1"/>
        <end position="30"/>
    </location>
</feature>